<dbReference type="PANTHER" id="PTHR36933:SF1">
    <property type="entry name" value="SLL0788 PROTEIN"/>
    <property type="match status" value="1"/>
</dbReference>
<organism evidence="4 5">
    <name type="scientific">Gordonia jinhuaensis</name>
    <dbReference type="NCBI Taxonomy" id="1517702"/>
    <lineage>
        <taxon>Bacteria</taxon>
        <taxon>Bacillati</taxon>
        <taxon>Actinomycetota</taxon>
        <taxon>Actinomycetes</taxon>
        <taxon>Mycobacteriales</taxon>
        <taxon>Gordoniaceae</taxon>
        <taxon>Gordonia</taxon>
    </lineage>
</organism>
<reference evidence="4" key="2">
    <citation type="submission" date="2020-09" db="EMBL/GenBank/DDBJ databases">
        <authorList>
            <person name="Sun Q."/>
            <person name="Zhou Y."/>
        </authorList>
    </citation>
    <scope>NUCLEOTIDE SEQUENCE</scope>
    <source>
        <strain evidence="4">CGMCC 1.12827</strain>
    </source>
</reference>
<dbReference type="PROSITE" id="PS51257">
    <property type="entry name" value="PROKAR_LIPOPROTEIN"/>
    <property type="match status" value="1"/>
</dbReference>
<comment type="caution">
    <text evidence="4">The sequence shown here is derived from an EMBL/GenBank/DDBJ whole genome shotgun (WGS) entry which is preliminary data.</text>
</comment>
<keyword evidence="5" id="KW-1185">Reference proteome</keyword>
<feature type="transmembrane region" description="Helical" evidence="2">
    <location>
        <begin position="12"/>
        <end position="31"/>
    </location>
</feature>
<evidence type="ECO:0000256" key="2">
    <source>
        <dbReference type="SAM" id="Phobius"/>
    </source>
</evidence>
<accession>A0A916TGZ3</accession>
<dbReference type="Pfam" id="PF03713">
    <property type="entry name" value="DUF305"/>
    <property type="match status" value="1"/>
</dbReference>
<keyword evidence="2" id="KW-0472">Membrane</keyword>
<dbReference type="InterPro" id="IPR005183">
    <property type="entry name" value="DUF305_CopM-like"/>
</dbReference>
<gene>
    <name evidence="4" type="ORF">GCM10011489_33890</name>
</gene>
<evidence type="ECO:0000259" key="3">
    <source>
        <dbReference type="Pfam" id="PF03713"/>
    </source>
</evidence>
<evidence type="ECO:0000313" key="5">
    <source>
        <dbReference type="Proteomes" id="UP000621454"/>
    </source>
</evidence>
<dbReference type="EMBL" id="BMGC01000035">
    <property type="protein sequence ID" value="GGB43601.1"/>
    <property type="molecule type" value="Genomic_DNA"/>
</dbReference>
<evidence type="ECO:0000256" key="1">
    <source>
        <dbReference type="SAM" id="MobiDB-lite"/>
    </source>
</evidence>
<dbReference type="PANTHER" id="PTHR36933">
    <property type="entry name" value="SLL0788 PROTEIN"/>
    <property type="match status" value="1"/>
</dbReference>
<reference evidence="4" key="1">
    <citation type="journal article" date="2014" name="Int. J. Syst. Evol. Microbiol.">
        <title>Complete genome sequence of Corynebacterium casei LMG S-19264T (=DSM 44701T), isolated from a smear-ripened cheese.</title>
        <authorList>
            <consortium name="US DOE Joint Genome Institute (JGI-PGF)"/>
            <person name="Walter F."/>
            <person name="Albersmeier A."/>
            <person name="Kalinowski J."/>
            <person name="Ruckert C."/>
        </authorList>
    </citation>
    <scope>NUCLEOTIDE SEQUENCE</scope>
    <source>
        <strain evidence="4">CGMCC 1.12827</strain>
    </source>
</reference>
<keyword evidence="2" id="KW-1133">Transmembrane helix</keyword>
<feature type="domain" description="DUF305" evidence="3">
    <location>
        <begin position="79"/>
        <end position="238"/>
    </location>
</feature>
<dbReference type="Proteomes" id="UP000621454">
    <property type="component" value="Unassembled WGS sequence"/>
</dbReference>
<keyword evidence="2" id="KW-0812">Transmembrane</keyword>
<evidence type="ECO:0000313" key="4">
    <source>
        <dbReference type="EMBL" id="GGB43601.1"/>
    </source>
</evidence>
<protein>
    <submittedName>
        <fullName evidence="4">DUF305 domain-containing protein</fullName>
    </submittedName>
</protein>
<name>A0A916TGZ3_9ACTN</name>
<dbReference type="RefSeq" id="WP_188588008.1">
    <property type="nucleotide sequence ID" value="NZ_BMGC01000035.1"/>
</dbReference>
<feature type="compositionally biased region" description="Low complexity" evidence="1">
    <location>
        <begin position="64"/>
        <end position="73"/>
    </location>
</feature>
<feature type="compositionally biased region" description="Low complexity" evidence="1">
    <location>
        <begin position="34"/>
        <end position="56"/>
    </location>
</feature>
<dbReference type="InterPro" id="IPR012347">
    <property type="entry name" value="Ferritin-like"/>
</dbReference>
<feature type="region of interest" description="Disordered" evidence="1">
    <location>
        <begin position="34"/>
        <end position="74"/>
    </location>
</feature>
<dbReference type="AlphaFoldDB" id="A0A916TGZ3"/>
<sequence>MRSWLSGSVRRSTVVASAVIGAAVVSVGLLAGCGDSDSSSSDSGTSTSMTGDMAGMAGMGGGSSVASESNSSSAHNDGDVMFASMMIPHHLQAVEMSEILLGKQGVDSRVVALATKIKSDQAPEIVTMQRWLSDWGVAASGSATPEGSAASSAMAGMDGGTDHQMAGGMSADDMNALRNAQGNDAAKLYLTQMITHHQGAIDMARTELTSGENTDAKALAQSIVTSQQAQIDQMRSLLQTL</sequence>
<dbReference type="Gene3D" id="1.20.1260.10">
    <property type="match status" value="1"/>
</dbReference>
<proteinExistence type="predicted"/>